<dbReference type="AlphaFoldDB" id="A0A2M4DNR1"/>
<evidence type="ECO:0000313" key="2">
    <source>
        <dbReference type="EMBL" id="MBW78758.1"/>
    </source>
</evidence>
<sequence>MLSSRSLIICSFSTCCTFIKAAPGIGSLVVTCRSSFARTGTTSSFTIPLSVLKILTEFSFDVSFLPPPHFSSLLKRISMPKGSLSCMSPPSRSITSPGCPLNLGQGGRSSVESKDFFLLDTLGSVCCSKAMS</sequence>
<proteinExistence type="predicted"/>
<organism evidence="2">
    <name type="scientific">Anopheles darlingi</name>
    <name type="common">Mosquito</name>
    <dbReference type="NCBI Taxonomy" id="43151"/>
    <lineage>
        <taxon>Eukaryota</taxon>
        <taxon>Metazoa</taxon>
        <taxon>Ecdysozoa</taxon>
        <taxon>Arthropoda</taxon>
        <taxon>Hexapoda</taxon>
        <taxon>Insecta</taxon>
        <taxon>Pterygota</taxon>
        <taxon>Neoptera</taxon>
        <taxon>Endopterygota</taxon>
        <taxon>Diptera</taxon>
        <taxon>Nematocera</taxon>
        <taxon>Culicoidea</taxon>
        <taxon>Culicidae</taxon>
        <taxon>Anophelinae</taxon>
        <taxon>Anopheles</taxon>
    </lineage>
</organism>
<keyword evidence="1" id="KW-0732">Signal</keyword>
<accession>A0A2M4DNR1</accession>
<dbReference type="EMBL" id="GGFL01014580">
    <property type="protein sequence ID" value="MBW78758.1"/>
    <property type="molecule type" value="Transcribed_RNA"/>
</dbReference>
<feature type="signal peptide" evidence="1">
    <location>
        <begin position="1"/>
        <end position="21"/>
    </location>
</feature>
<feature type="chain" id="PRO_5014967124" evidence="1">
    <location>
        <begin position="22"/>
        <end position="132"/>
    </location>
</feature>
<reference evidence="2" key="1">
    <citation type="submission" date="2018-01" db="EMBL/GenBank/DDBJ databases">
        <title>An insight into the sialome of Amazonian anophelines.</title>
        <authorList>
            <person name="Ribeiro J.M."/>
            <person name="Scarpassa V."/>
            <person name="Calvo E."/>
        </authorList>
    </citation>
    <scope>NUCLEOTIDE SEQUENCE</scope>
</reference>
<evidence type="ECO:0000256" key="1">
    <source>
        <dbReference type="SAM" id="SignalP"/>
    </source>
</evidence>
<name>A0A2M4DNR1_ANODA</name>
<protein>
    <submittedName>
        <fullName evidence="2">Putative secreted protein</fullName>
    </submittedName>
</protein>